<dbReference type="Pfam" id="PF01243">
    <property type="entry name" value="PNPOx_N"/>
    <property type="match status" value="1"/>
</dbReference>
<dbReference type="SUPFAM" id="SSF50475">
    <property type="entry name" value="FMN-binding split barrel"/>
    <property type="match status" value="1"/>
</dbReference>
<sequence>MAKFYKSLTDELKQFISEQQMFFVATAPLSADGRVNVSPKGLDSFRVLSPNQVAYLDLTGSGNETSAHLLENGRITIMFCAFAGDACILRLYGHGTTVLPDTPEWEALFPTFNPLPGARQIILMDVEQVQTSCGFGVPLYEPVGYREKLVKWAAQKGQSGVREYQQKKNRVSIDGLPTPLGEALPPLEVEPQPTEVLPVSTAADAEVRSGTV</sequence>
<accession>A0A7C3PTC7</accession>
<evidence type="ECO:0000259" key="1">
    <source>
        <dbReference type="Pfam" id="PF01243"/>
    </source>
</evidence>
<evidence type="ECO:0000313" key="2">
    <source>
        <dbReference type="EMBL" id="HFN00978.1"/>
    </source>
</evidence>
<dbReference type="PANTHER" id="PTHR39336">
    <property type="entry name" value="PYRIDOXAMINE PHOSPHATE OXIDASE FAMILY PROTEIN (AFU_ORTHOLOGUE AFUA_6G11440)"/>
    <property type="match status" value="1"/>
</dbReference>
<name>A0A7C3PTC7_9CYAN</name>
<dbReference type="InterPro" id="IPR011576">
    <property type="entry name" value="Pyridox_Oxase_N"/>
</dbReference>
<proteinExistence type="predicted"/>
<protein>
    <submittedName>
        <fullName evidence="2">Pyridoxamine 5'-phosphate oxidase family protein</fullName>
    </submittedName>
</protein>
<gene>
    <name evidence="2" type="ORF">ENR64_25135</name>
</gene>
<dbReference type="PANTHER" id="PTHR39336:SF1">
    <property type="entry name" value="PYRIDOXAMINE PHOSPHATE OXIDASE FAMILY PROTEIN (AFU_ORTHOLOGUE AFUA_6G11440)"/>
    <property type="match status" value="1"/>
</dbReference>
<dbReference type="AlphaFoldDB" id="A0A7C3PTC7"/>
<dbReference type="InterPro" id="IPR012349">
    <property type="entry name" value="Split_barrel_FMN-bd"/>
</dbReference>
<comment type="caution">
    <text evidence="2">The sequence shown here is derived from an EMBL/GenBank/DDBJ whole genome shotgun (WGS) entry which is preliminary data.</text>
</comment>
<reference evidence="2" key="1">
    <citation type="journal article" date="2020" name="mSystems">
        <title>Genome- and Community-Level Interaction Insights into Carbon Utilization and Element Cycling Functions of Hydrothermarchaeota in Hydrothermal Sediment.</title>
        <authorList>
            <person name="Zhou Z."/>
            <person name="Liu Y."/>
            <person name="Xu W."/>
            <person name="Pan J."/>
            <person name="Luo Z.H."/>
            <person name="Li M."/>
        </authorList>
    </citation>
    <scope>NUCLEOTIDE SEQUENCE [LARGE SCALE GENOMIC DNA]</scope>
    <source>
        <strain evidence="2">SpSt-418</strain>
    </source>
</reference>
<dbReference type="Gene3D" id="2.30.110.10">
    <property type="entry name" value="Electron Transport, Fmn-binding Protein, Chain A"/>
    <property type="match status" value="1"/>
</dbReference>
<dbReference type="EMBL" id="DSRU01000355">
    <property type="protein sequence ID" value="HFN00978.1"/>
    <property type="molecule type" value="Genomic_DNA"/>
</dbReference>
<organism evidence="2">
    <name type="scientific">Oscillatoriales cyanobacterium SpSt-418</name>
    <dbReference type="NCBI Taxonomy" id="2282169"/>
    <lineage>
        <taxon>Bacteria</taxon>
        <taxon>Bacillati</taxon>
        <taxon>Cyanobacteriota</taxon>
        <taxon>Cyanophyceae</taxon>
        <taxon>Oscillatoriophycideae</taxon>
        <taxon>Oscillatoriales</taxon>
    </lineage>
</organism>
<feature type="domain" description="Pyridoxamine 5'-phosphate oxidase N-terminal" evidence="1">
    <location>
        <begin position="8"/>
        <end position="133"/>
    </location>
</feature>